<gene>
    <name evidence="2" type="ORF">CcCBS67573_g05235</name>
</gene>
<sequence length="226" mass="23231">MKLLSLVLFALVAKSVPVPTIFDEVVAAFGDAAKQLLDQGNAAQTGEPVNTKSPAYSVLFAPSDPKDSTDAFSNFANHVYGVSATILGLSTAIGAEQIAALGNIGYAHEALESIEAMKMANNAVPGSLALKALVDNTPCILNGMKFAIQTPTAENALLVAQQMSTVRDAYILPNILALGMENGARNLLELTPTGPILGQGSVAVQAAGSALLLDAQRALGCSSFSS</sequence>
<dbReference type="EMBL" id="QEAP01000182">
    <property type="protein sequence ID" value="TPX73489.1"/>
    <property type="molecule type" value="Genomic_DNA"/>
</dbReference>
<protein>
    <submittedName>
        <fullName evidence="2">Uncharacterized protein</fullName>
    </submittedName>
</protein>
<accession>A0A507FAY7</accession>
<keyword evidence="1" id="KW-0732">Signal</keyword>
<comment type="caution">
    <text evidence="2">The sequence shown here is derived from an EMBL/GenBank/DDBJ whole genome shotgun (WGS) entry which is preliminary data.</text>
</comment>
<name>A0A507FAY7_9FUNG</name>
<dbReference type="OrthoDB" id="2118427at2759"/>
<organism evidence="2 3">
    <name type="scientific">Chytriomyces confervae</name>
    <dbReference type="NCBI Taxonomy" id="246404"/>
    <lineage>
        <taxon>Eukaryota</taxon>
        <taxon>Fungi</taxon>
        <taxon>Fungi incertae sedis</taxon>
        <taxon>Chytridiomycota</taxon>
        <taxon>Chytridiomycota incertae sedis</taxon>
        <taxon>Chytridiomycetes</taxon>
        <taxon>Chytridiales</taxon>
        <taxon>Chytriomycetaceae</taxon>
        <taxon>Chytriomyces</taxon>
    </lineage>
</organism>
<feature type="signal peptide" evidence="1">
    <location>
        <begin position="1"/>
        <end position="15"/>
    </location>
</feature>
<reference evidence="2 3" key="1">
    <citation type="journal article" date="2019" name="Sci. Rep.">
        <title>Comparative genomics of chytrid fungi reveal insights into the obligate biotrophic and pathogenic lifestyle of Synchytrium endobioticum.</title>
        <authorList>
            <person name="van de Vossenberg B.T.L.H."/>
            <person name="Warris S."/>
            <person name="Nguyen H.D.T."/>
            <person name="van Gent-Pelzer M.P.E."/>
            <person name="Joly D.L."/>
            <person name="van de Geest H.C."/>
            <person name="Bonants P.J.M."/>
            <person name="Smith D.S."/>
            <person name="Levesque C.A."/>
            <person name="van der Lee T.A.J."/>
        </authorList>
    </citation>
    <scope>NUCLEOTIDE SEQUENCE [LARGE SCALE GENOMIC DNA]</scope>
    <source>
        <strain evidence="2 3">CBS 675.73</strain>
    </source>
</reference>
<dbReference type="Proteomes" id="UP000320333">
    <property type="component" value="Unassembled WGS sequence"/>
</dbReference>
<evidence type="ECO:0000256" key="1">
    <source>
        <dbReference type="SAM" id="SignalP"/>
    </source>
</evidence>
<proteinExistence type="predicted"/>
<dbReference type="STRING" id="246404.A0A507FAY7"/>
<evidence type="ECO:0000313" key="2">
    <source>
        <dbReference type="EMBL" id="TPX73489.1"/>
    </source>
</evidence>
<feature type="chain" id="PRO_5021204211" evidence="1">
    <location>
        <begin position="16"/>
        <end position="226"/>
    </location>
</feature>
<dbReference type="AlphaFoldDB" id="A0A507FAY7"/>
<evidence type="ECO:0000313" key="3">
    <source>
        <dbReference type="Proteomes" id="UP000320333"/>
    </source>
</evidence>
<keyword evidence="3" id="KW-1185">Reference proteome</keyword>